<organism evidence="2 3">
    <name type="scientific">Microbotryum silenes-dioicae</name>
    <dbReference type="NCBI Taxonomy" id="796604"/>
    <lineage>
        <taxon>Eukaryota</taxon>
        <taxon>Fungi</taxon>
        <taxon>Dikarya</taxon>
        <taxon>Basidiomycota</taxon>
        <taxon>Pucciniomycotina</taxon>
        <taxon>Microbotryomycetes</taxon>
        <taxon>Microbotryales</taxon>
        <taxon>Microbotryaceae</taxon>
        <taxon>Microbotryum</taxon>
    </lineage>
</organism>
<dbReference type="AlphaFoldDB" id="A0A2X0MZS8"/>
<name>A0A2X0MZS8_9BASI</name>
<protein>
    <submittedName>
        <fullName evidence="2">BQ5605_C008g05325 protein</fullName>
    </submittedName>
</protein>
<feature type="region of interest" description="Disordered" evidence="1">
    <location>
        <begin position="53"/>
        <end position="77"/>
    </location>
</feature>
<gene>
    <name evidence="2" type="primary">BQ5605_C008g05325</name>
    <name evidence="2" type="ORF">BQ5605_C008G05325</name>
</gene>
<dbReference type="EMBL" id="FQNC01000048">
    <property type="protein sequence ID" value="SGY80199.1"/>
    <property type="molecule type" value="Genomic_DNA"/>
</dbReference>
<reference evidence="2 3" key="1">
    <citation type="submission" date="2016-11" db="EMBL/GenBank/DDBJ databases">
        <authorList>
            <person name="Jaros S."/>
            <person name="Januszkiewicz K."/>
            <person name="Wedrychowicz H."/>
        </authorList>
    </citation>
    <scope>NUCLEOTIDE SEQUENCE [LARGE SCALE GENOMIC DNA]</scope>
</reference>
<evidence type="ECO:0000313" key="3">
    <source>
        <dbReference type="Proteomes" id="UP000249464"/>
    </source>
</evidence>
<proteinExistence type="predicted"/>
<accession>A0A2X0MZS8</accession>
<keyword evidence="3" id="KW-1185">Reference proteome</keyword>
<evidence type="ECO:0000256" key="1">
    <source>
        <dbReference type="SAM" id="MobiDB-lite"/>
    </source>
</evidence>
<dbReference type="Proteomes" id="UP000249464">
    <property type="component" value="Unassembled WGS sequence"/>
</dbReference>
<feature type="compositionally biased region" description="Low complexity" evidence="1">
    <location>
        <begin position="53"/>
        <end position="72"/>
    </location>
</feature>
<evidence type="ECO:0000313" key="2">
    <source>
        <dbReference type="EMBL" id="SGY80199.1"/>
    </source>
</evidence>
<sequence>MRYKVLSIIREQRYSCPDQSEDIIKFGCDTCKNSLDRELPCVLFARTGGYCKAPATQSATPPATEPTPTESQNSTPDVQAAAVLVDPSAAEPLATKPLTSQPIAAEPLAAKPPAAKPPAAKPPVAEPLASEPLAAEPAAAKPLVAEPIAAGLPLVKHLTKTTYCHPKPMTKPPKPCPCHGKKGLKHAVTVPGCAETIKFTKNHHRYRGRKHRRPRPEACTCKAQWRFS</sequence>